<evidence type="ECO:0000256" key="6">
    <source>
        <dbReference type="ARBA" id="ARBA00023187"/>
    </source>
</evidence>
<dbReference type="EMBL" id="CASHTH010002839">
    <property type="protein sequence ID" value="CAI8035948.1"/>
    <property type="molecule type" value="Genomic_DNA"/>
</dbReference>
<dbReference type="Gene3D" id="1.25.10.10">
    <property type="entry name" value="Leucine-rich Repeat Variant"/>
    <property type="match status" value="1"/>
</dbReference>
<dbReference type="Pfam" id="PF22646">
    <property type="entry name" value="PPP2R1A-like_HEAT"/>
    <property type="match status" value="1"/>
</dbReference>
<evidence type="ECO:0000256" key="7">
    <source>
        <dbReference type="ARBA" id="ARBA00023242"/>
    </source>
</evidence>
<evidence type="ECO:0000259" key="8">
    <source>
        <dbReference type="Pfam" id="PF22646"/>
    </source>
</evidence>
<dbReference type="GO" id="GO:0003729">
    <property type="term" value="F:mRNA binding"/>
    <property type="evidence" value="ECO:0007669"/>
    <property type="project" value="InterPro"/>
</dbReference>
<dbReference type="GO" id="GO:0005681">
    <property type="term" value="C:spliceosomal complex"/>
    <property type="evidence" value="ECO:0007669"/>
    <property type="project" value="UniProtKB-KW"/>
</dbReference>
<dbReference type="InterPro" id="IPR011989">
    <property type="entry name" value="ARM-like"/>
</dbReference>
<dbReference type="InterPro" id="IPR038737">
    <property type="entry name" value="SF3b_su1-like"/>
</dbReference>
<accession>A0AA35WW11</accession>
<evidence type="ECO:0000313" key="9">
    <source>
        <dbReference type="EMBL" id="CAI8035948.1"/>
    </source>
</evidence>
<evidence type="ECO:0000256" key="1">
    <source>
        <dbReference type="ARBA" id="ARBA00004123"/>
    </source>
</evidence>
<name>A0AA35WW11_GEOBA</name>
<dbReference type="SUPFAM" id="SSF48371">
    <property type="entry name" value="ARM repeat"/>
    <property type="match status" value="1"/>
</dbReference>
<keyword evidence="10" id="KW-1185">Reference proteome</keyword>
<dbReference type="InterPro" id="IPR016024">
    <property type="entry name" value="ARM-type_fold"/>
</dbReference>
<gene>
    <name evidence="9" type="ORF">GBAR_LOCUS20177</name>
</gene>
<dbReference type="PANTHER" id="PTHR12097">
    <property type="entry name" value="SPLICING FACTOR 3B, SUBUNIT 1-RELATED"/>
    <property type="match status" value="1"/>
</dbReference>
<comment type="similarity">
    <text evidence="2">Belongs to the SF3B1 family.</text>
</comment>
<evidence type="ECO:0000256" key="5">
    <source>
        <dbReference type="ARBA" id="ARBA00022737"/>
    </source>
</evidence>
<evidence type="ECO:0000256" key="4">
    <source>
        <dbReference type="ARBA" id="ARBA00022728"/>
    </source>
</evidence>
<comment type="caution">
    <text evidence="9">The sequence shown here is derived from an EMBL/GenBank/DDBJ whole genome shotgun (WGS) entry which is preliminary data.</text>
</comment>
<proteinExistence type="inferred from homology"/>
<dbReference type="Proteomes" id="UP001174909">
    <property type="component" value="Unassembled WGS sequence"/>
</dbReference>
<comment type="subcellular location">
    <subcellularLocation>
        <location evidence="1">Nucleus</location>
    </subcellularLocation>
</comment>
<keyword evidence="6" id="KW-0508">mRNA splicing</keyword>
<dbReference type="AlphaFoldDB" id="A0AA35WW11"/>
<evidence type="ECO:0000256" key="3">
    <source>
        <dbReference type="ARBA" id="ARBA00022664"/>
    </source>
</evidence>
<evidence type="ECO:0000313" key="10">
    <source>
        <dbReference type="Proteomes" id="UP001174909"/>
    </source>
</evidence>
<dbReference type="InterPro" id="IPR054573">
    <property type="entry name" value="PP2A/SF3B1-like_HEAT"/>
</dbReference>
<reference evidence="9" key="1">
    <citation type="submission" date="2023-03" db="EMBL/GenBank/DDBJ databases">
        <authorList>
            <person name="Steffen K."/>
            <person name="Cardenas P."/>
        </authorList>
    </citation>
    <scope>NUCLEOTIDE SEQUENCE</scope>
</reference>
<evidence type="ECO:0000256" key="2">
    <source>
        <dbReference type="ARBA" id="ARBA00005754"/>
    </source>
</evidence>
<dbReference type="FunFam" id="1.25.10.10:FF:000088">
    <property type="entry name" value="Splicing factor 3b, subunit 1"/>
    <property type="match status" value="1"/>
</dbReference>
<protein>
    <submittedName>
        <fullName evidence="9">Splicing factor 3B subunit 1</fullName>
    </submittedName>
</protein>
<feature type="domain" description="Phosphatase PP2A regulatory subunit A/Splicing factor 3B subunit 1-like HEAT repeat" evidence="8">
    <location>
        <begin position="105"/>
        <end position="177"/>
    </location>
</feature>
<keyword evidence="3" id="KW-0507">mRNA processing</keyword>
<keyword evidence="4" id="KW-0747">Spliceosome</keyword>
<dbReference type="GO" id="GO:0000245">
    <property type="term" value="P:spliceosomal complex assembly"/>
    <property type="evidence" value="ECO:0007669"/>
    <property type="project" value="InterPro"/>
</dbReference>
<sequence>MCIPPCLFFLSPSPLSLSFLSPSPLSLFFLSPSPLSLSFLSRFNLRHEKVQENCIDLVGRIADRGAEFVAAKEWMRICFELLELLKAHKKAIRRATVNTFGYIAKAIGPQDVLATLLNNLKVQERQNRVCTTVAIAIVAETCSPFTVIPALMNEYRVPELNVQNGVLKSFSFLFEYIGEMGKDYIYAVTPLLEDALMDRDLVHRQTACWAVKHMALGVYGFGCEDSLTHLMNYVWPNAFEISPHMVQSFNDAVDGFRVAVGPGKVLQYTLQQYIEHSLPVLVLQGLFHPARKVREVYWKIYNMLYIGSQDALVAHYLRVPEPQFIRHELDIFL</sequence>
<keyword evidence="5" id="KW-0677">Repeat</keyword>
<keyword evidence="7" id="KW-0539">Nucleus</keyword>
<organism evidence="9 10">
    <name type="scientific">Geodia barretti</name>
    <name type="common">Barrett's horny sponge</name>
    <dbReference type="NCBI Taxonomy" id="519541"/>
    <lineage>
        <taxon>Eukaryota</taxon>
        <taxon>Metazoa</taxon>
        <taxon>Porifera</taxon>
        <taxon>Demospongiae</taxon>
        <taxon>Heteroscleromorpha</taxon>
        <taxon>Tetractinellida</taxon>
        <taxon>Astrophorina</taxon>
        <taxon>Geodiidae</taxon>
        <taxon>Geodia</taxon>
    </lineage>
</organism>